<dbReference type="EMBL" id="CAUYUJ010021791">
    <property type="protein sequence ID" value="CAK0907030.1"/>
    <property type="molecule type" value="Genomic_DNA"/>
</dbReference>
<keyword evidence="2" id="KW-1185">Reference proteome</keyword>
<sequence>MMRSRGLIGSVPDAPMVVFDIAKTGELTLLGLLGQVPRDFVTRWQGLAKAATSTPQERRLLYMGRVTQGGNWAARVSVLCLKAIFQEMDVIIGSHTTYSLKGAVLIDITRPAAATKVQELLEDAVLVSPRRLLARTTASGMQWRAAVDSAFEDNDGAYVERVRYRPSSGGGVLAMVRALAETKAIRRNAHRAPDGREFQVVIRFSGELIGGRFSEVHAFMALARRLLDIPSNRRL</sequence>
<comment type="caution">
    <text evidence="1">The sequence shown here is derived from an EMBL/GenBank/DDBJ whole genome shotgun (WGS) entry which is preliminary data.</text>
</comment>
<proteinExistence type="predicted"/>
<evidence type="ECO:0000313" key="2">
    <source>
        <dbReference type="Proteomes" id="UP001189429"/>
    </source>
</evidence>
<reference evidence="1" key="1">
    <citation type="submission" date="2023-10" db="EMBL/GenBank/DDBJ databases">
        <authorList>
            <person name="Chen Y."/>
            <person name="Shah S."/>
            <person name="Dougan E. K."/>
            <person name="Thang M."/>
            <person name="Chan C."/>
        </authorList>
    </citation>
    <scope>NUCLEOTIDE SEQUENCE [LARGE SCALE GENOMIC DNA]</scope>
</reference>
<organism evidence="1 2">
    <name type="scientific">Prorocentrum cordatum</name>
    <dbReference type="NCBI Taxonomy" id="2364126"/>
    <lineage>
        <taxon>Eukaryota</taxon>
        <taxon>Sar</taxon>
        <taxon>Alveolata</taxon>
        <taxon>Dinophyceae</taxon>
        <taxon>Prorocentrales</taxon>
        <taxon>Prorocentraceae</taxon>
        <taxon>Prorocentrum</taxon>
    </lineage>
</organism>
<dbReference type="Proteomes" id="UP001189429">
    <property type="component" value="Unassembled WGS sequence"/>
</dbReference>
<evidence type="ECO:0000313" key="1">
    <source>
        <dbReference type="EMBL" id="CAK0907030.1"/>
    </source>
</evidence>
<accession>A0ABN9Y3F3</accession>
<name>A0ABN9Y3F3_9DINO</name>
<protein>
    <submittedName>
        <fullName evidence="1">Uncharacterized protein</fullName>
    </submittedName>
</protein>
<gene>
    <name evidence="1" type="ORF">PCOR1329_LOCUS82163</name>
</gene>